<dbReference type="GO" id="GO:0008233">
    <property type="term" value="F:peptidase activity"/>
    <property type="evidence" value="ECO:0007669"/>
    <property type="project" value="UniProtKB-KW"/>
</dbReference>
<organism evidence="5 6">
    <name type="scientific">Sphingomonas sanxanigenens</name>
    <dbReference type="NCBI Taxonomy" id="397260"/>
    <lineage>
        <taxon>Bacteria</taxon>
        <taxon>Pseudomonadati</taxon>
        <taxon>Pseudomonadota</taxon>
        <taxon>Alphaproteobacteria</taxon>
        <taxon>Sphingomonadales</taxon>
        <taxon>Sphingomonadaceae</taxon>
        <taxon>Sphingomonas</taxon>
    </lineage>
</organism>
<comment type="caution">
    <text evidence="5">The sequence shown here is derived from an EMBL/GenBank/DDBJ whole genome shotgun (WGS) entry which is preliminary data.</text>
</comment>
<keyword evidence="2" id="KW-0645">Protease</keyword>
<dbReference type="Pfam" id="PF04586">
    <property type="entry name" value="Peptidase_S78"/>
    <property type="match status" value="1"/>
</dbReference>
<accession>A0A2W4ZXB8</accession>
<dbReference type="Proteomes" id="UP000249066">
    <property type="component" value="Unassembled WGS sequence"/>
</dbReference>
<keyword evidence="3" id="KW-0378">Hydrolase</keyword>
<dbReference type="EMBL" id="QFNN01000159">
    <property type="protein sequence ID" value="PZO86944.1"/>
    <property type="molecule type" value="Genomic_DNA"/>
</dbReference>
<evidence type="ECO:0000313" key="5">
    <source>
        <dbReference type="EMBL" id="PZO86944.1"/>
    </source>
</evidence>
<dbReference type="Pfam" id="PF25209">
    <property type="entry name" value="Phage_capsid_4"/>
    <property type="match status" value="1"/>
</dbReference>
<gene>
    <name evidence="5" type="ORF">DI623_15650</name>
</gene>
<reference evidence="5 6" key="1">
    <citation type="submission" date="2017-08" db="EMBL/GenBank/DDBJ databases">
        <title>Infants hospitalized years apart are colonized by the same room-sourced microbial strains.</title>
        <authorList>
            <person name="Brooks B."/>
            <person name="Olm M.R."/>
            <person name="Firek B.A."/>
            <person name="Baker R."/>
            <person name="Thomas B.C."/>
            <person name="Morowitz M.J."/>
            <person name="Banfield J.F."/>
        </authorList>
    </citation>
    <scope>NUCLEOTIDE SEQUENCE [LARGE SCALE GENOMIC DNA]</scope>
    <source>
        <strain evidence="5">S2_018_000_R2_101</strain>
    </source>
</reference>
<name>A0A2W4ZXB8_9SPHN</name>
<feature type="non-terminal residue" evidence="5">
    <location>
        <position position="1"/>
    </location>
</feature>
<proteinExistence type="predicted"/>
<evidence type="ECO:0000256" key="2">
    <source>
        <dbReference type="ARBA" id="ARBA00022670"/>
    </source>
</evidence>
<evidence type="ECO:0000259" key="4">
    <source>
        <dbReference type="Pfam" id="PF04586"/>
    </source>
</evidence>
<evidence type="ECO:0000256" key="1">
    <source>
        <dbReference type="ARBA" id="ARBA00022612"/>
    </source>
</evidence>
<protein>
    <recommendedName>
        <fullName evidence="4">Prohead serine protease domain-containing protein</fullName>
    </recommendedName>
</protein>
<sequence length="587" mass="63087">YDASSHSAEAIFSSGARVARWFGIEELEVSPQAVDLSRLQSGLCPLLNAHNRFDVGDVLGVVESARIEGGQLVGRIRFADTAAGREAEGMVQRGEIRGISIGYSVRTWQLVEDNAADEDVWRATSWELLEVSLAPVPADPSSTIRSEEIPVTRSTPNDQPAPQPHAGAVTAREISTAARNAGLDISAVDEMLARHEEAPFTREGMMTEVGRRYAARDTQAPTHNVVSPLPDGPNSSIRSAAEDAIFARMSGTVPTEQGRQFMGVSMAGICRALLDQQGVDTRRMSDTQVIERGMHTTSDFPILLQSAGERYLVTEFEQAASGVKRVARQRQAPDFRSIHNIKMSNIAPIPPANEAGEFRYTTIETAEESYRLGSFGQIFALSRQALINDDLGAFSDILRVMARAAAEREAVELAALLNANGGKGAKIYGEGPSTGTALYDASHANLAPTAGAIDVTTLSAGRQAMRDQKAMDGKTFINAAPRTVLVGSAGETAAEQVLATINAAQVGDVNPFGGKLGLEVDPRLTGAMWRLFADPATCPVIEYAYLNAASGPQLAQRENWSNGGWEWRVIFDFGCGLIDYRGTYQNG</sequence>
<feature type="domain" description="Prohead serine protease" evidence="4">
    <location>
        <begin position="28"/>
        <end position="145"/>
    </location>
</feature>
<dbReference type="InterPro" id="IPR054613">
    <property type="entry name" value="Peptidase_S78_dom"/>
</dbReference>
<dbReference type="NCBIfam" id="NF045541">
    <property type="entry name" value="scaf_prot_MCP2"/>
    <property type="match status" value="1"/>
</dbReference>
<dbReference type="AlphaFoldDB" id="A0A2W4ZXB8"/>
<evidence type="ECO:0000256" key="3">
    <source>
        <dbReference type="ARBA" id="ARBA00022801"/>
    </source>
</evidence>
<evidence type="ECO:0000313" key="6">
    <source>
        <dbReference type="Proteomes" id="UP000249066"/>
    </source>
</evidence>
<keyword evidence="1" id="KW-1188">Viral release from host cell</keyword>
<dbReference type="GO" id="GO:0006508">
    <property type="term" value="P:proteolysis"/>
    <property type="evidence" value="ECO:0007669"/>
    <property type="project" value="UniProtKB-KW"/>
</dbReference>